<evidence type="ECO:0000313" key="2">
    <source>
        <dbReference type="Proteomes" id="UP001604277"/>
    </source>
</evidence>
<evidence type="ECO:0000313" key="1">
    <source>
        <dbReference type="EMBL" id="KAL2494296.1"/>
    </source>
</evidence>
<protein>
    <submittedName>
        <fullName evidence="1">Uncharacterized protein</fullName>
    </submittedName>
</protein>
<gene>
    <name evidence="1" type="ORF">Fot_38053</name>
</gene>
<accession>A0ABD1S1F8</accession>
<comment type="caution">
    <text evidence="1">The sequence shown here is derived from an EMBL/GenBank/DDBJ whole genome shotgun (WGS) entry which is preliminary data.</text>
</comment>
<reference evidence="2" key="1">
    <citation type="submission" date="2024-07" db="EMBL/GenBank/DDBJ databases">
        <title>Two chromosome-level genome assemblies of Korean endemic species Abeliophyllum distichum and Forsythia ovata (Oleaceae).</title>
        <authorList>
            <person name="Jang H."/>
        </authorList>
    </citation>
    <scope>NUCLEOTIDE SEQUENCE [LARGE SCALE GENOMIC DNA]</scope>
</reference>
<proteinExistence type="predicted"/>
<keyword evidence="2" id="KW-1185">Reference proteome</keyword>
<sequence>MHSDALLSDTHFDALPEITQVSIQIKYEPIVQMKQGPKCPTILKHRPIVPYNKQKSGVVILGTNLHHTMCKAEETITKQLDKYEKCSYFPLRRCLAMREVFPFFHFSDALPREKCSYIFSLWRCLTTKDDHLGLSFDNKLFAVKYFFFGILAIIIKERCCQNFGRPYCVD</sequence>
<dbReference type="EMBL" id="JBFOLJ010000011">
    <property type="protein sequence ID" value="KAL2494296.1"/>
    <property type="molecule type" value="Genomic_DNA"/>
</dbReference>
<organism evidence="1 2">
    <name type="scientific">Forsythia ovata</name>
    <dbReference type="NCBI Taxonomy" id="205694"/>
    <lineage>
        <taxon>Eukaryota</taxon>
        <taxon>Viridiplantae</taxon>
        <taxon>Streptophyta</taxon>
        <taxon>Embryophyta</taxon>
        <taxon>Tracheophyta</taxon>
        <taxon>Spermatophyta</taxon>
        <taxon>Magnoliopsida</taxon>
        <taxon>eudicotyledons</taxon>
        <taxon>Gunneridae</taxon>
        <taxon>Pentapetalae</taxon>
        <taxon>asterids</taxon>
        <taxon>lamiids</taxon>
        <taxon>Lamiales</taxon>
        <taxon>Oleaceae</taxon>
        <taxon>Forsythieae</taxon>
        <taxon>Forsythia</taxon>
    </lineage>
</organism>
<name>A0ABD1S1F8_9LAMI</name>
<dbReference type="Proteomes" id="UP001604277">
    <property type="component" value="Unassembled WGS sequence"/>
</dbReference>
<dbReference type="AlphaFoldDB" id="A0ABD1S1F8"/>